<organism evidence="2 3">
    <name type="scientific">Anopheles merus</name>
    <name type="common">Mosquito</name>
    <dbReference type="NCBI Taxonomy" id="30066"/>
    <lineage>
        <taxon>Eukaryota</taxon>
        <taxon>Metazoa</taxon>
        <taxon>Ecdysozoa</taxon>
        <taxon>Arthropoda</taxon>
        <taxon>Hexapoda</taxon>
        <taxon>Insecta</taxon>
        <taxon>Pterygota</taxon>
        <taxon>Neoptera</taxon>
        <taxon>Endopterygota</taxon>
        <taxon>Diptera</taxon>
        <taxon>Nematocera</taxon>
        <taxon>Culicoidea</taxon>
        <taxon>Culicidae</taxon>
        <taxon>Anophelinae</taxon>
        <taxon>Anopheles</taxon>
    </lineage>
</organism>
<dbReference type="EnsemblMetazoa" id="AMEM005187-RA">
    <property type="protein sequence ID" value="AMEM005187-PA"/>
    <property type="gene ID" value="AMEM005187"/>
</dbReference>
<dbReference type="Proteomes" id="UP000075903">
    <property type="component" value="Unassembled WGS sequence"/>
</dbReference>
<evidence type="ECO:0000256" key="1">
    <source>
        <dbReference type="SAM" id="MobiDB-lite"/>
    </source>
</evidence>
<accession>A0A182UX73</accession>
<feature type="region of interest" description="Disordered" evidence="1">
    <location>
        <begin position="77"/>
        <end position="111"/>
    </location>
</feature>
<keyword evidence="3" id="KW-1185">Reference proteome</keyword>
<dbReference type="VEuPathDB" id="VectorBase:AMEM005187"/>
<evidence type="ECO:0000313" key="2">
    <source>
        <dbReference type="EnsemblMetazoa" id="AMEM005187-PA"/>
    </source>
</evidence>
<reference evidence="2" key="1">
    <citation type="submission" date="2020-05" db="UniProtKB">
        <authorList>
            <consortium name="EnsemblMetazoa"/>
        </authorList>
    </citation>
    <scope>IDENTIFICATION</scope>
    <source>
        <strain evidence="2">MAF</strain>
    </source>
</reference>
<sequence length="111" mass="11585">MDRHGIGIEKLHDSTLIRLGGATSKGPADLEMMMAILISAPQDTQQHMSVHEFAHPIAHNNATRLVDEILISGLQGKGTAGGTMASGPTEATPPTGASSAVTRHSPRTPVK</sequence>
<name>A0A182UX73_ANOME</name>
<proteinExistence type="predicted"/>
<protein>
    <submittedName>
        <fullName evidence="2">Uncharacterized protein</fullName>
    </submittedName>
</protein>
<dbReference type="AlphaFoldDB" id="A0A182UX73"/>
<evidence type="ECO:0000313" key="3">
    <source>
        <dbReference type="Proteomes" id="UP000075903"/>
    </source>
</evidence>